<keyword evidence="2" id="KW-0255">Endonuclease</keyword>
<reference evidence="2" key="1">
    <citation type="submission" date="2021-02" db="EMBL/GenBank/DDBJ databases">
        <title>Infant gut strain persistence is associated with maternal origin, phylogeny, and functional potential including surface adhesion and iron acquisition.</title>
        <authorList>
            <person name="Lou Y.C."/>
        </authorList>
    </citation>
    <scope>NUCLEOTIDE SEQUENCE</scope>
    <source>
        <strain evidence="2">L3_060_000G1_dasL3_060_000G1_metabat.metabat.86_ sub</strain>
    </source>
</reference>
<evidence type="ECO:0000313" key="2">
    <source>
        <dbReference type="EMBL" id="MBS6536032.1"/>
    </source>
</evidence>
<accession>A0A943SSE8</accession>
<dbReference type="GO" id="GO:0004519">
    <property type="term" value="F:endonuclease activity"/>
    <property type="evidence" value="ECO:0007669"/>
    <property type="project" value="UniProtKB-KW"/>
</dbReference>
<comment type="caution">
    <text evidence="2">The sequence shown here is derived from an EMBL/GenBank/DDBJ whole genome shotgun (WGS) entry which is preliminary data.</text>
</comment>
<dbReference type="AlphaFoldDB" id="A0A943SSE8"/>
<dbReference type="Pfam" id="PF14414">
    <property type="entry name" value="WHH"/>
    <property type="match status" value="1"/>
</dbReference>
<feature type="compositionally biased region" description="Basic and acidic residues" evidence="1">
    <location>
        <begin position="8"/>
        <end position="17"/>
    </location>
</feature>
<gene>
    <name evidence="2" type="ORF">KH363_00625</name>
</gene>
<dbReference type="EMBL" id="JAGZZN010000002">
    <property type="protein sequence ID" value="MBS6536032.1"/>
    <property type="molecule type" value="Genomic_DNA"/>
</dbReference>
<sequence length="62" mass="7106">MNIGEFTTRSKDFRKADSISPKKANATWHHHQDGKTLQEVPTKIHTQFTHRGGFSISKRGKE</sequence>
<keyword evidence="2" id="KW-0540">Nuclease</keyword>
<feature type="region of interest" description="Disordered" evidence="1">
    <location>
        <begin position="1"/>
        <end position="41"/>
    </location>
</feature>
<name>A0A943SSE8_STRPA</name>
<dbReference type="Proteomes" id="UP000761167">
    <property type="component" value="Unassembled WGS sequence"/>
</dbReference>
<protein>
    <submittedName>
        <fullName evidence="2">HNH endonuclease</fullName>
    </submittedName>
</protein>
<dbReference type="InterPro" id="IPR032869">
    <property type="entry name" value="WHH_dom_containing"/>
</dbReference>
<evidence type="ECO:0000313" key="3">
    <source>
        <dbReference type="Proteomes" id="UP000761167"/>
    </source>
</evidence>
<proteinExistence type="predicted"/>
<keyword evidence="2" id="KW-0378">Hydrolase</keyword>
<organism evidence="2 3">
    <name type="scientific">Streptococcus parasanguinis</name>
    <dbReference type="NCBI Taxonomy" id="1318"/>
    <lineage>
        <taxon>Bacteria</taxon>
        <taxon>Bacillati</taxon>
        <taxon>Bacillota</taxon>
        <taxon>Bacilli</taxon>
        <taxon>Lactobacillales</taxon>
        <taxon>Streptococcaceae</taxon>
        <taxon>Streptococcus</taxon>
    </lineage>
</organism>
<evidence type="ECO:0000256" key="1">
    <source>
        <dbReference type="SAM" id="MobiDB-lite"/>
    </source>
</evidence>